<dbReference type="Proteomes" id="UP000790580">
    <property type="component" value="Unassembled WGS sequence"/>
</dbReference>
<organism evidence="1 2">
    <name type="scientific">Evansella alkalicola</name>
    <dbReference type="NCBI Taxonomy" id="745819"/>
    <lineage>
        <taxon>Bacteria</taxon>
        <taxon>Bacillati</taxon>
        <taxon>Bacillota</taxon>
        <taxon>Bacilli</taxon>
        <taxon>Bacillales</taxon>
        <taxon>Bacillaceae</taxon>
        <taxon>Evansella</taxon>
    </lineage>
</organism>
<keyword evidence="2" id="KW-1185">Reference proteome</keyword>
<evidence type="ECO:0000313" key="1">
    <source>
        <dbReference type="EMBL" id="MBU9721046.1"/>
    </source>
</evidence>
<dbReference type="PANTHER" id="PTHR35276:SF1">
    <property type="entry name" value="TRNA (MNM(5)S(2)U34)-METHYLTRANSFERASE, CHLOROPLASTIC"/>
    <property type="match status" value="1"/>
</dbReference>
<gene>
    <name evidence="1" type="ORF">KS407_06260</name>
</gene>
<dbReference type="RefSeq" id="WP_088076281.1">
    <property type="nucleotide sequence ID" value="NZ_JAHQCR010000030.1"/>
</dbReference>
<keyword evidence="1" id="KW-0808">Transferase</keyword>
<protein>
    <submittedName>
        <fullName evidence="1">Methyltransferase domain-containing protein</fullName>
    </submittedName>
</protein>
<dbReference type="GO" id="GO:0008168">
    <property type="term" value="F:methyltransferase activity"/>
    <property type="evidence" value="ECO:0007669"/>
    <property type="project" value="UniProtKB-KW"/>
</dbReference>
<dbReference type="InterPro" id="IPR029063">
    <property type="entry name" value="SAM-dependent_MTases_sf"/>
</dbReference>
<reference evidence="1 2" key="1">
    <citation type="submission" date="2021-06" db="EMBL/GenBank/DDBJ databases">
        <title>Bacillus sp. RD4P76, an endophyte from a halophyte.</title>
        <authorList>
            <person name="Sun J.-Q."/>
        </authorList>
    </citation>
    <scope>NUCLEOTIDE SEQUENCE [LARGE SCALE GENOMIC DNA]</scope>
    <source>
        <strain evidence="1 2">JCM 17098</strain>
    </source>
</reference>
<name>A0ABS6JR52_9BACI</name>
<comment type="caution">
    <text evidence="1">The sequence shown here is derived from an EMBL/GenBank/DDBJ whole genome shotgun (WGS) entry which is preliminary data.</text>
</comment>
<dbReference type="CDD" id="cd02440">
    <property type="entry name" value="AdoMet_MTases"/>
    <property type="match status" value="1"/>
</dbReference>
<evidence type="ECO:0000313" key="2">
    <source>
        <dbReference type="Proteomes" id="UP000790580"/>
    </source>
</evidence>
<dbReference type="PANTHER" id="PTHR35276">
    <property type="entry name" value="S-ADENOSYL-L-METHIONINE-DEPENDENT METHYLTRANSFERASES SUPERFAMILY PROTEIN"/>
    <property type="match status" value="1"/>
</dbReference>
<dbReference type="Pfam" id="PF06962">
    <property type="entry name" value="rRNA_methylase"/>
    <property type="match status" value="1"/>
</dbReference>
<dbReference type="InterPro" id="IPR010719">
    <property type="entry name" value="MnmM_MeTrfase"/>
</dbReference>
<proteinExistence type="predicted"/>
<accession>A0ABS6JR52</accession>
<keyword evidence="1" id="KW-0489">Methyltransferase</keyword>
<dbReference type="GO" id="GO:0032259">
    <property type="term" value="P:methylation"/>
    <property type="evidence" value="ECO:0007669"/>
    <property type="project" value="UniProtKB-KW"/>
</dbReference>
<dbReference type="EMBL" id="JAHQCR010000030">
    <property type="protein sequence ID" value="MBU9721046.1"/>
    <property type="molecule type" value="Genomic_DNA"/>
</dbReference>
<dbReference type="Gene3D" id="3.40.50.150">
    <property type="entry name" value="Vaccinia Virus protein VP39"/>
    <property type="match status" value="1"/>
</dbReference>
<dbReference type="SUPFAM" id="SSF53335">
    <property type="entry name" value="S-adenosyl-L-methionine-dependent methyltransferases"/>
    <property type="match status" value="1"/>
</dbReference>
<sequence length="190" mass="21134">MNVSGILPFARELLSRCIPDGGVAVDATAGKGNDTLFLAKLVGESGHVYSFDIQEQAILATKDKLQLHEIEQRVELIHDGHENLEKYLKLNHKGLVNGAVFNLGYLPGSNKEIVTTPDTTIAAIEELLENLVKGGIIVLVIYHGHPEGAVERDQLLPYVRELAQEDYHVLEYRFTNQQNNPPFIVAIEKR</sequence>